<protein>
    <submittedName>
        <fullName evidence="2">Uncharacterized protein</fullName>
    </submittedName>
</protein>
<evidence type="ECO:0000313" key="3">
    <source>
        <dbReference type="Proteomes" id="UP000574390"/>
    </source>
</evidence>
<proteinExistence type="predicted"/>
<dbReference type="Proteomes" id="UP000574390">
    <property type="component" value="Unassembled WGS sequence"/>
</dbReference>
<name>A0A7J6SLL2_PEROL</name>
<accession>A0A7J6SLL2</accession>
<dbReference type="EMBL" id="JABANM010013758">
    <property type="protein sequence ID" value="KAF4733824.1"/>
    <property type="molecule type" value="Genomic_DNA"/>
</dbReference>
<comment type="caution">
    <text evidence="2">The sequence shown here is derived from an EMBL/GenBank/DDBJ whole genome shotgun (WGS) entry which is preliminary data.</text>
</comment>
<feature type="region of interest" description="Disordered" evidence="1">
    <location>
        <begin position="296"/>
        <end position="332"/>
    </location>
</feature>
<reference evidence="2 3" key="1">
    <citation type="submission" date="2020-04" db="EMBL/GenBank/DDBJ databases">
        <title>Perkinsus olseni comparative genomics.</title>
        <authorList>
            <person name="Bogema D.R."/>
        </authorList>
    </citation>
    <scope>NUCLEOTIDE SEQUENCE [LARGE SCALE GENOMIC DNA]</scope>
    <source>
        <strain evidence="2">ATCC PRA-205</strain>
    </source>
</reference>
<sequence>MSAPSEEVRSGQAPFKLRSAFHRRASTTPLTMCNRCNSFLFVRSEGPASTIMIASRECATDKMAMVIHGYTLNRMLCSRRTASRITVDQTAFLKRSVVCLMLRTQSGCQWKEYVFGYDQEKWENGMWFAKRSEKGRLRTDRVECSGGGQVVYWDKEEGVACMDEKVCFVDPVWAMNIRIPRGTSLTRETFSQKLFLNVFKSVTTGDLSCDSLRRELCLLYKNATAEYPVETTLRAVDDEDRVTLRPKLPRYYHRNVDGTQRRPQPYEYPEGQITASRAPSPMAAAANLEQLVHHRRPARYDYARRPRSRPRSAPLSDTLQDTLTLSSYESRV</sequence>
<organism evidence="2 3">
    <name type="scientific">Perkinsus olseni</name>
    <name type="common">Perkinsus atlanticus</name>
    <dbReference type="NCBI Taxonomy" id="32597"/>
    <lineage>
        <taxon>Eukaryota</taxon>
        <taxon>Sar</taxon>
        <taxon>Alveolata</taxon>
        <taxon>Perkinsozoa</taxon>
        <taxon>Perkinsea</taxon>
        <taxon>Perkinsida</taxon>
        <taxon>Perkinsidae</taxon>
        <taxon>Perkinsus</taxon>
    </lineage>
</organism>
<dbReference type="AlphaFoldDB" id="A0A7J6SLL2"/>
<gene>
    <name evidence="2" type="ORF">FOZ62_012899</name>
</gene>
<feature type="compositionally biased region" description="Low complexity" evidence="1">
    <location>
        <begin position="311"/>
        <end position="332"/>
    </location>
</feature>
<evidence type="ECO:0000313" key="2">
    <source>
        <dbReference type="EMBL" id="KAF4733824.1"/>
    </source>
</evidence>
<evidence type="ECO:0000256" key="1">
    <source>
        <dbReference type="SAM" id="MobiDB-lite"/>
    </source>
</evidence>